<dbReference type="Proteomes" id="UP001204142">
    <property type="component" value="Unassembled WGS sequence"/>
</dbReference>
<dbReference type="PANTHER" id="PTHR43272">
    <property type="entry name" value="LONG-CHAIN-FATTY-ACID--COA LIGASE"/>
    <property type="match status" value="1"/>
</dbReference>
<proteinExistence type="predicted"/>
<evidence type="ECO:0000259" key="3">
    <source>
        <dbReference type="Pfam" id="PF00501"/>
    </source>
</evidence>
<feature type="domain" description="AMP-dependent synthetase/ligase" evidence="3">
    <location>
        <begin position="25"/>
        <end position="399"/>
    </location>
</feature>
<evidence type="ECO:0000256" key="2">
    <source>
        <dbReference type="ARBA" id="ARBA00022840"/>
    </source>
</evidence>
<accession>A0ABT1WBS1</accession>
<name>A0ABT1WBS1_9BURK</name>
<evidence type="ECO:0000313" key="5">
    <source>
        <dbReference type="Proteomes" id="UP001204142"/>
    </source>
</evidence>
<evidence type="ECO:0000313" key="4">
    <source>
        <dbReference type="EMBL" id="MCQ8894961.1"/>
    </source>
</evidence>
<dbReference type="Pfam" id="PF23562">
    <property type="entry name" value="AMP-binding_C_3"/>
    <property type="match status" value="1"/>
</dbReference>
<dbReference type="RefSeq" id="WP_256762612.1">
    <property type="nucleotide sequence ID" value="NZ_JANIGO010000001.1"/>
</dbReference>
<dbReference type="InterPro" id="IPR020845">
    <property type="entry name" value="AMP-binding_CS"/>
</dbReference>
<keyword evidence="2" id="KW-0067">ATP-binding</keyword>
<keyword evidence="1" id="KW-0547">Nucleotide-binding</keyword>
<comment type="caution">
    <text evidence="4">The sequence shown here is derived from an EMBL/GenBank/DDBJ whole genome shotgun (WGS) entry which is preliminary data.</text>
</comment>
<dbReference type="Pfam" id="PF00501">
    <property type="entry name" value="AMP-binding"/>
    <property type="match status" value="1"/>
</dbReference>
<keyword evidence="5" id="KW-1185">Reference proteome</keyword>
<evidence type="ECO:0000256" key="1">
    <source>
        <dbReference type="ARBA" id="ARBA00022741"/>
    </source>
</evidence>
<protein>
    <submittedName>
        <fullName evidence="4">AMP-binding protein</fullName>
    </submittedName>
</protein>
<sequence>MSPAAPQYSNADLPQFETLLDCLQHWSTTCADEVHFVQPMGPGEVVEYTWAQVNDQVQRMAAYLQSLNLPPRSNIAILGKNSAHWIMADLAIWMAGHISVPIYPTVNAETAAYVLAHSEAKLLFLGKMEELWPVVKEGIPEGLPTVVLPLGPSKSGSQGWNQLLSEFAPTQQPAQRTADELATLMYTSGSTGNPKGVMVRFGAMTRALLGTAQLYGIHRGDRMLSYLPLAHAAERAVVETGSMVFGFRVYFSLGLSTFIEDLRRARPTLFFSVPRLWAKFYNGICAKISPRVQSVLFRIPVLSGLFKRKILQQLGLSEVRMALSGSAPLSAKLIEWYRGLGLELLEGYAMTENFAYSHGNRLDSARPGYVGLPFPGVDCRISEQGEIQVKGPTLMMGYYKLPELTEEAFTEDGYLKTGDMGEVDELGRLKITGRVKELFKTSKGKYVAPVPIENRLMGHALIEAVCVTGPSLPQPIALVMLPLEEHQAVEHNPEERAHVLSQMTELLNAVNAKLEAHEQLDCLIVVKDLWTMENGFLTPTMKIRRNIIEAHYLPKVEAWLKTRQPVVIEP</sequence>
<dbReference type="InterPro" id="IPR000873">
    <property type="entry name" value="AMP-dep_synth/lig_dom"/>
</dbReference>
<gene>
    <name evidence="4" type="ORF">NQT62_00725</name>
</gene>
<dbReference type="PANTHER" id="PTHR43272:SF33">
    <property type="entry name" value="AMP-BINDING DOMAIN-CONTAINING PROTEIN-RELATED"/>
    <property type="match status" value="1"/>
</dbReference>
<reference evidence="4 5" key="1">
    <citation type="submission" date="2022-07" db="EMBL/GenBank/DDBJ databases">
        <authorList>
            <person name="Xamxidin M."/>
            <person name="Wu M."/>
        </authorList>
    </citation>
    <scope>NUCLEOTIDE SEQUENCE [LARGE SCALE GENOMIC DNA]</scope>
    <source>
        <strain evidence="4 5">NBRC 111650</strain>
    </source>
</reference>
<dbReference type="Gene3D" id="3.40.50.12780">
    <property type="entry name" value="N-terminal domain of ligase-like"/>
    <property type="match status" value="1"/>
</dbReference>
<dbReference type="SUPFAM" id="SSF56801">
    <property type="entry name" value="Acetyl-CoA synthetase-like"/>
    <property type="match status" value="1"/>
</dbReference>
<dbReference type="InterPro" id="IPR042099">
    <property type="entry name" value="ANL_N_sf"/>
</dbReference>
<organism evidence="4 5">
    <name type="scientific">Limnobacter humi</name>
    <dbReference type="NCBI Taxonomy" id="1778671"/>
    <lineage>
        <taxon>Bacteria</taxon>
        <taxon>Pseudomonadati</taxon>
        <taxon>Pseudomonadota</taxon>
        <taxon>Betaproteobacteria</taxon>
        <taxon>Burkholderiales</taxon>
        <taxon>Burkholderiaceae</taxon>
        <taxon>Limnobacter</taxon>
    </lineage>
</organism>
<dbReference type="EMBL" id="JANIGO010000001">
    <property type="protein sequence ID" value="MCQ8894961.1"/>
    <property type="molecule type" value="Genomic_DNA"/>
</dbReference>
<dbReference type="PROSITE" id="PS00455">
    <property type="entry name" value="AMP_BINDING"/>
    <property type="match status" value="1"/>
</dbReference>